<accession>A0AB38YH87</accession>
<dbReference type="Gene3D" id="1.10.10.10">
    <property type="entry name" value="Winged helix-like DNA-binding domain superfamily/Winged helix DNA-binding domain"/>
    <property type="match status" value="1"/>
</dbReference>
<gene>
    <name evidence="2" type="ORF">NFC81_02615</name>
</gene>
<name>A0AB38YH87_9GAMM</name>
<dbReference type="InterPro" id="IPR051797">
    <property type="entry name" value="TrmB-like"/>
</dbReference>
<sequence length="246" mass="27323">MNRVEVLQQLGLEPRETQIYTSLLKLGPASIRDIAQAANLNRGTTYELLKVMQEKGVVTLFPKGRRRFFAAESPQRLMALAEERQERLSEAVGLLGREIIPELTQLRPELGAADVRYYDGYDGIERVLKDILATVGATKDKSYSVISSKAVRKYLYQPFPSYTTQRIKAGIQVRVIAVGAGGEPAELSERKWLKTDKASTAYVAIYPPKVAMIALKQGDLPSAVVIESPAVAETQQLVFDALWQLL</sequence>
<dbReference type="GO" id="GO:0006355">
    <property type="term" value="P:regulation of DNA-templated transcription"/>
    <property type="evidence" value="ECO:0007669"/>
    <property type="project" value="UniProtKB-ARBA"/>
</dbReference>
<organism evidence="2">
    <name type="scientific">Salinispirillum sp. LH 10-3-1</name>
    <dbReference type="NCBI Taxonomy" id="2952525"/>
    <lineage>
        <taxon>Bacteria</taxon>
        <taxon>Pseudomonadati</taxon>
        <taxon>Pseudomonadota</taxon>
        <taxon>Gammaproteobacteria</taxon>
        <taxon>Oceanospirillales</taxon>
        <taxon>Saccharospirillaceae</taxon>
        <taxon>Salinispirillum</taxon>
    </lineage>
</organism>
<dbReference type="InterPro" id="IPR036390">
    <property type="entry name" value="WH_DNA-bd_sf"/>
</dbReference>
<proteinExistence type="predicted"/>
<dbReference type="Pfam" id="PF01978">
    <property type="entry name" value="TrmB"/>
    <property type="match status" value="1"/>
</dbReference>
<dbReference type="InterPro" id="IPR011991">
    <property type="entry name" value="ArsR-like_HTH"/>
</dbReference>
<reference evidence="2" key="1">
    <citation type="submission" date="2022-07" db="EMBL/GenBank/DDBJ databases">
        <title>Complete genome sequence of Salinispirillum sp. LH10-3-1 capable of multiple carbohydrate inversion isolated from a soda lake.</title>
        <authorList>
            <person name="Liu J."/>
            <person name="Zhai Y."/>
            <person name="Zhang H."/>
            <person name="Yang H."/>
            <person name="Qu J."/>
            <person name="Li J."/>
        </authorList>
    </citation>
    <scope>NUCLEOTIDE SEQUENCE</scope>
    <source>
        <strain evidence="2">LH 10-3-1</strain>
    </source>
</reference>
<evidence type="ECO:0000259" key="1">
    <source>
        <dbReference type="Pfam" id="PF01978"/>
    </source>
</evidence>
<dbReference type="AlphaFoldDB" id="A0AB38YH87"/>
<dbReference type="SUPFAM" id="SSF46785">
    <property type="entry name" value="Winged helix' DNA-binding domain"/>
    <property type="match status" value="1"/>
</dbReference>
<dbReference type="InterPro" id="IPR002831">
    <property type="entry name" value="Tscrpt_reg_TrmB_N"/>
</dbReference>
<dbReference type="CDD" id="cd00090">
    <property type="entry name" value="HTH_ARSR"/>
    <property type="match status" value="1"/>
</dbReference>
<dbReference type="EMBL" id="CP101717">
    <property type="protein sequence ID" value="WLD58700.1"/>
    <property type="molecule type" value="Genomic_DNA"/>
</dbReference>
<dbReference type="RefSeq" id="WP_304995986.1">
    <property type="nucleotide sequence ID" value="NZ_CP101717.1"/>
</dbReference>
<protein>
    <submittedName>
        <fullName evidence="2">Helix-turn-helix domain-containing protein</fullName>
    </submittedName>
</protein>
<dbReference type="PANTHER" id="PTHR34293">
    <property type="entry name" value="HTH-TYPE TRANSCRIPTIONAL REGULATOR TRMBL2"/>
    <property type="match status" value="1"/>
</dbReference>
<feature type="domain" description="Transcription regulator TrmB N-terminal" evidence="1">
    <location>
        <begin position="7"/>
        <end position="70"/>
    </location>
</feature>
<dbReference type="PANTHER" id="PTHR34293:SF1">
    <property type="entry name" value="HTH-TYPE TRANSCRIPTIONAL REGULATOR TRMBL2"/>
    <property type="match status" value="1"/>
</dbReference>
<dbReference type="InterPro" id="IPR036388">
    <property type="entry name" value="WH-like_DNA-bd_sf"/>
</dbReference>
<evidence type="ECO:0000313" key="2">
    <source>
        <dbReference type="EMBL" id="WLD58700.1"/>
    </source>
</evidence>